<organism evidence="1 2">
    <name type="scientific">Mucilaginibacter psychrotolerans</name>
    <dbReference type="NCBI Taxonomy" id="1524096"/>
    <lineage>
        <taxon>Bacteria</taxon>
        <taxon>Pseudomonadati</taxon>
        <taxon>Bacteroidota</taxon>
        <taxon>Sphingobacteriia</taxon>
        <taxon>Sphingobacteriales</taxon>
        <taxon>Sphingobacteriaceae</taxon>
        <taxon>Mucilaginibacter</taxon>
    </lineage>
</organism>
<dbReference type="Gene3D" id="2.60.40.10">
    <property type="entry name" value="Immunoglobulins"/>
    <property type="match status" value="2"/>
</dbReference>
<dbReference type="SUPFAM" id="SSF49265">
    <property type="entry name" value="Fibronectin type III"/>
    <property type="match status" value="1"/>
</dbReference>
<proteinExistence type="predicted"/>
<dbReference type="AlphaFoldDB" id="A0A4Y8S9H2"/>
<dbReference type="InterPro" id="IPR013783">
    <property type="entry name" value="Ig-like_fold"/>
</dbReference>
<keyword evidence="2" id="KW-1185">Reference proteome</keyword>
<dbReference type="InterPro" id="IPR036116">
    <property type="entry name" value="FN3_sf"/>
</dbReference>
<gene>
    <name evidence="1" type="ORF">E2R66_18365</name>
</gene>
<reference evidence="1 2" key="1">
    <citation type="journal article" date="2017" name="Int. J. Syst. Evol. Microbiol.">
        <title>Mucilaginibacterpsychrotolerans sp. nov., isolated from peatlands.</title>
        <authorList>
            <person name="Deng Y."/>
            <person name="Shen L."/>
            <person name="Xu B."/>
            <person name="Liu Y."/>
            <person name="Gu Z."/>
            <person name="Liu H."/>
            <person name="Zhou Y."/>
        </authorList>
    </citation>
    <scope>NUCLEOTIDE SEQUENCE [LARGE SCALE GENOMIC DNA]</scope>
    <source>
        <strain evidence="1 2">NH7-4</strain>
    </source>
</reference>
<evidence type="ECO:0000313" key="2">
    <source>
        <dbReference type="Proteomes" id="UP000297540"/>
    </source>
</evidence>
<dbReference type="Proteomes" id="UP000297540">
    <property type="component" value="Unassembled WGS sequence"/>
</dbReference>
<evidence type="ECO:0000313" key="1">
    <source>
        <dbReference type="EMBL" id="TFF35669.1"/>
    </source>
</evidence>
<name>A0A4Y8S9H2_9SPHI</name>
<comment type="caution">
    <text evidence="1">The sequence shown here is derived from an EMBL/GenBank/DDBJ whole genome shotgun (WGS) entry which is preliminary data.</text>
</comment>
<dbReference type="RefSeq" id="WP_134737946.1">
    <property type="nucleotide sequence ID" value="NZ_SOZE01000020.1"/>
</dbReference>
<accession>A0A4Y8S9H2</accession>
<evidence type="ECO:0008006" key="3">
    <source>
        <dbReference type="Google" id="ProtNLM"/>
    </source>
</evidence>
<sequence length="228" mass="24626">MRVYKIILIVAVLNIGCGKKSVDITIPPPAKAELLLPASNSACTAGIAVSDAESTVTFNWAVAEHADSYELYIKNLLTGTLSKHLSTANQANVTLLKGTPYSWYVISTSAKVPETAQSDTWKFYNSGPGVLSYAPFPAVIKAPIYNQVISTATVELSWTGSSVENNITGYDIYLSSNSSSLALQKSDVKDLFLANIAVNPNTVYYWKVITKDAHGNKSDSGIYQFVTK</sequence>
<dbReference type="OrthoDB" id="789771at2"/>
<dbReference type="EMBL" id="SOZE01000020">
    <property type="protein sequence ID" value="TFF35669.1"/>
    <property type="molecule type" value="Genomic_DNA"/>
</dbReference>
<protein>
    <recommendedName>
        <fullName evidence="3">Fibronectin type-III domain-containing protein</fullName>
    </recommendedName>
</protein>